<accession>A0AAP0B828</accession>
<gene>
    <name evidence="1" type="ORF">KSP39_PZI016737</name>
</gene>
<proteinExistence type="predicted"/>
<evidence type="ECO:0000313" key="1">
    <source>
        <dbReference type="EMBL" id="KAK8931309.1"/>
    </source>
</evidence>
<comment type="caution">
    <text evidence="1">The sequence shown here is derived from an EMBL/GenBank/DDBJ whole genome shotgun (WGS) entry which is preliminary data.</text>
</comment>
<dbReference type="AlphaFoldDB" id="A0AAP0B828"/>
<dbReference type="EMBL" id="JBBWWQ010000014">
    <property type="protein sequence ID" value="KAK8931309.1"/>
    <property type="molecule type" value="Genomic_DNA"/>
</dbReference>
<dbReference type="PANTHER" id="PTHR37237:SF1">
    <property type="entry name" value="OS02G0567000 PROTEIN"/>
    <property type="match status" value="1"/>
</dbReference>
<protein>
    <submittedName>
        <fullName evidence="1">Uncharacterized protein</fullName>
    </submittedName>
</protein>
<dbReference type="PANTHER" id="PTHR37237">
    <property type="entry name" value="OS02G0567000 PROTEIN"/>
    <property type="match status" value="1"/>
</dbReference>
<name>A0AAP0B828_9ASPA</name>
<organism evidence="1 2">
    <name type="scientific">Platanthera zijinensis</name>
    <dbReference type="NCBI Taxonomy" id="2320716"/>
    <lineage>
        <taxon>Eukaryota</taxon>
        <taxon>Viridiplantae</taxon>
        <taxon>Streptophyta</taxon>
        <taxon>Embryophyta</taxon>
        <taxon>Tracheophyta</taxon>
        <taxon>Spermatophyta</taxon>
        <taxon>Magnoliopsida</taxon>
        <taxon>Liliopsida</taxon>
        <taxon>Asparagales</taxon>
        <taxon>Orchidaceae</taxon>
        <taxon>Orchidoideae</taxon>
        <taxon>Orchideae</taxon>
        <taxon>Orchidinae</taxon>
        <taxon>Platanthera</taxon>
    </lineage>
</organism>
<keyword evidence="2" id="KW-1185">Reference proteome</keyword>
<reference evidence="1 2" key="1">
    <citation type="journal article" date="2022" name="Nat. Plants">
        <title>Genomes of leafy and leafless Platanthera orchids illuminate the evolution of mycoheterotrophy.</title>
        <authorList>
            <person name="Li M.H."/>
            <person name="Liu K.W."/>
            <person name="Li Z."/>
            <person name="Lu H.C."/>
            <person name="Ye Q.L."/>
            <person name="Zhang D."/>
            <person name="Wang J.Y."/>
            <person name="Li Y.F."/>
            <person name="Zhong Z.M."/>
            <person name="Liu X."/>
            <person name="Yu X."/>
            <person name="Liu D.K."/>
            <person name="Tu X.D."/>
            <person name="Liu B."/>
            <person name="Hao Y."/>
            <person name="Liao X.Y."/>
            <person name="Jiang Y.T."/>
            <person name="Sun W.H."/>
            <person name="Chen J."/>
            <person name="Chen Y.Q."/>
            <person name="Ai Y."/>
            <person name="Zhai J.W."/>
            <person name="Wu S.S."/>
            <person name="Zhou Z."/>
            <person name="Hsiao Y.Y."/>
            <person name="Wu W.L."/>
            <person name="Chen Y.Y."/>
            <person name="Lin Y.F."/>
            <person name="Hsu J.L."/>
            <person name="Li C.Y."/>
            <person name="Wang Z.W."/>
            <person name="Zhao X."/>
            <person name="Zhong W.Y."/>
            <person name="Ma X.K."/>
            <person name="Ma L."/>
            <person name="Huang J."/>
            <person name="Chen G.Z."/>
            <person name="Huang M.Z."/>
            <person name="Huang L."/>
            <person name="Peng D.H."/>
            <person name="Luo Y.B."/>
            <person name="Zou S.Q."/>
            <person name="Chen S.P."/>
            <person name="Lan S."/>
            <person name="Tsai W.C."/>
            <person name="Van de Peer Y."/>
            <person name="Liu Z.J."/>
        </authorList>
    </citation>
    <scope>NUCLEOTIDE SEQUENCE [LARGE SCALE GENOMIC DNA]</scope>
    <source>
        <strain evidence="1">Lor287</strain>
    </source>
</reference>
<dbReference type="Proteomes" id="UP001418222">
    <property type="component" value="Unassembled WGS sequence"/>
</dbReference>
<evidence type="ECO:0000313" key="2">
    <source>
        <dbReference type="Proteomes" id="UP001418222"/>
    </source>
</evidence>
<sequence length="399" mass="44427">MPGVGGPLLCIGDLLNDVADDSGGDGDRLQNTPSALPTTAAVGSLSPHDLEHLFQARLEESKEVRRQLDAASKPVERGLMGRILCVLRAQARRPRVWVHIDLLDCRYSAAAVLELMIAIKVTNEWNNSLRSYGWRSKWDHDAKNPLGSITPLVSVQEIVGTCLLGQWRRMCQLGQCPAVMFLSGVKKGEVKEKELSDTEDDSAIVLSKMRRTTVKGKPKKKNDKENWPIYPGRDALCPKDREMITLVMDRYPDGDSIVIERGNIFISRSSLTDILGTGWVCFSHLDTYAYVLNSLKEKDENNMINFLFVSSNHAMRYLQEDTGDVLPKDIALWPLRIVEGLPTQDTDNDSLEEADRLVLSANSNSAQLLEKIELLQSILKRGDAAVLKAMEAVRAAEET</sequence>